<sequence length="78" mass="8322">MLGFVPSRHVHPYRTPACLTGGGFALAIEYHTDHAAIIAVGLVHQAASVATLMEWPEGHCLEGIISLSRRTSWNGLGA</sequence>
<evidence type="ECO:0000313" key="2">
    <source>
        <dbReference type="Proteomes" id="UP001153050"/>
    </source>
</evidence>
<dbReference type="EMBL" id="CAKXZT010000038">
    <property type="protein sequence ID" value="CAH2396425.1"/>
    <property type="molecule type" value="Genomic_DNA"/>
</dbReference>
<protein>
    <submittedName>
        <fullName evidence="1">Uncharacterized protein</fullName>
    </submittedName>
</protein>
<reference evidence="1 2" key="1">
    <citation type="submission" date="2022-03" db="EMBL/GenBank/DDBJ databases">
        <authorList>
            <person name="Brunel B."/>
        </authorList>
    </citation>
    <scope>NUCLEOTIDE SEQUENCE [LARGE SCALE GENOMIC DNA]</scope>
    <source>
        <strain evidence="1">STM5069sample</strain>
    </source>
</reference>
<proteinExistence type="predicted"/>
<name>A0ABN8JFJ0_9HYPH</name>
<evidence type="ECO:0000313" key="1">
    <source>
        <dbReference type="EMBL" id="CAH2396425.1"/>
    </source>
</evidence>
<comment type="caution">
    <text evidence="1">The sequence shown here is derived from an EMBL/GenBank/DDBJ whole genome shotgun (WGS) entry which is preliminary data.</text>
</comment>
<organism evidence="1 2">
    <name type="scientific">Mesorhizobium escarrei</name>
    <dbReference type="NCBI Taxonomy" id="666018"/>
    <lineage>
        <taxon>Bacteria</taxon>
        <taxon>Pseudomonadati</taxon>
        <taxon>Pseudomonadota</taxon>
        <taxon>Alphaproteobacteria</taxon>
        <taxon>Hyphomicrobiales</taxon>
        <taxon>Phyllobacteriaceae</taxon>
        <taxon>Mesorhizobium</taxon>
    </lineage>
</organism>
<gene>
    <name evidence="1" type="ORF">MES5069_1320007</name>
</gene>
<accession>A0ABN8JFJ0</accession>
<keyword evidence="2" id="KW-1185">Reference proteome</keyword>
<dbReference type="Proteomes" id="UP001153050">
    <property type="component" value="Unassembled WGS sequence"/>
</dbReference>